<protein>
    <submittedName>
        <fullName evidence="2">Uncharacterized protein</fullName>
    </submittedName>
</protein>
<evidence type="ECO:0000256" key="1">
    <source>
        <dbReference type="SAM" id="SignalP"/>
    </source>
</evidence>
<comment type="caution">
    <text evidence="2">The sequence shown here is derived from an EMBL/GenBank/DDBJ whole genome shotgun (WGS) entry which is preliminary data.</text>
</comment>
<feature type="chain" id="PRO_5039439543" evidence="1">
    <location>
        <begin position="17"/>
        <end position="56"/>
    </location>
</feature>
<name>A0A9D4EL11_DREPO</name>
<evidence type="ECO:0000313" key="3">
    <source>
        <dbReference type="Proteomes" id="UP000828390"/>
    </source>
</evidence>
<gene>
    <name evidence="2" type="ORF">DPMN_159083</name>
</gene>
<keyword evidence="3" id="KW-1185">Reference proteome</keyword>
<reference evidence="2" key="1">
    <citation type="journal article" date="2019" name="bioRxiv">
        <title>The Genome of the Zebra Mussel, Dreissena polymorpha: A Resource for Invasive Species Research.</title>
        <authorList>
            <person name="McCartney M.A."/>
            <person name="Auch B."/>
            <person name="Kono T."/>
            <person name="Mallez S."/>
            <person name="Zhang Y."/>
            <person name="Obille A."/>
            <person name="Becker A."/>
            <person name="Abrahante J.E."/>
            <person name="Garbe J."/>
            <person name="Badalamenti J.P."/>
            <person name="Herman A."/>
            <person name="Mangelson H."/>
            <person name="Liachko I."/>
            <person name="Sullivan S."/>
            <person name="Sone E.D."/>
            <person name="Koren S."/>
            <person name="Silverstein K.A.T."/>
            <person name="Beckman K.B."/>
            <person name="Gohl D.M."/>
        </authorList>
    </citation>
    <scope>NUCLEOTIDE SEQUENCE</scope>
    <source>
        <strain evidence="2">Duluth1</strain>
        <tissue evidence="2">Whole animal</tissue>
    </source>
</reference>
<dbReference type="Proteomes" id="UP000828390">
    <property type="component" value="Unassembled WGS sequence"/>
</dbReference>
<feature type="signal peptide" evidence="1">
    <location>
        <begin position="1"/>
        <end position="16"/>
    </location>
</feature>
<accession>A0A9D4EL11</accession>
<dbReference type="EMBL" id="JAIWYP010000008">
    <property type="protein sequence ID" value="KAH3781258.1"/>
    <property type="molecule type" value="Genomic_DNA"/>
</dbReference>
<sequence length="56" mass="6128">MVFFLLFLDTKQDVEAVPISPTAAVHQGCSVGSKQDEVSKPHINDAFKHITGRFIG</sequence>
<keyword evidence="1" id="KW-0732">Signal</keyword>
<evidence type="ECO:0000313" key="2">
    <source>
        <dbReference type="EMBL" id="KAH3781258.1"/>
    </source>
</evidence>
<dbReference type="AlphaFoldDB" id="A0A9D4EL11"/>
<proteinExistence type="predicted"/>
<organism evidence="2 3">
    <name type="scientific">Dreissena polymorpha</name>
    <name type="common">Zebra mussel</name>
    <name type="synonym">Mytilus polymorpha</name>
    <dbReference type="NCBI Taxonomy" id="45954"/>
    <lineage>
        <taxon>Eukaryota</taxon>
        <taxon>Metazoa</taxon>
        <taxon>Spiralia</taxon>
        <taxon>Lophotrochozoa</taxon>
        <taxon>Mollusca</taxon>
        <taxon>Bivalvia</taxon>
        <taxon>Autobranchia</taxon>
        <taxon>Heteroconchia</taxon>
        <taxon>Euheterodonta</taxon>
        <taxon>Imparidentia</taxon>
        <taxon>Neoheterodontei</taxon>
        <taxon>Myida</taxon>
        <taxon>Dreissenoidea</taxon>
        <taxon>Dreissenidae</taxon>
        <taxon>Dreissena</taxon>
    </lineage>
</organism>
<reference evidence="2" key="2">
    <citation type="submission" date="2020-11" db="EMBL/GenBank/DDBJ databases">
        <authorList>
            <person name="McCartney M.A."/>
            <person name="Auch B."/>
            <person name="Kono T."/>
            <person name="Mallez S."/>
            <person name="Becker A."/>
            <person name="Gohl D.M."/>
            <person name="Silverstein K.A.T."/>
            <person name="Koren S."/>
            <person name="Bechman K.B."/>
            <person name="Herman A."/>
            <person name="Abrahante J.E."/>
            <person name="Garbe J."/>
        </authorList>
    </citation>
    <scope>NUCLEOTIDE SEQUENCE</scope>
    <source>
        <strain evidence="2">Duluth1</strain>
        <tissue evidence="2">Whole animal</tissue>
    </source>
</reference>